<dbReference type="InterPro" id="IPR036734">
    <property type="entry name" value="Neur_chan_lig-bd_sf"/>
</dbReference>
<dbReference type="GO" id="GO:0004888">
    <property type="term" value="F:transmembrane signaling receptor activity"/>
    <property type="evidence" value="ECO:0007669"/>
    <property type="project" value="InterPro"/>
</dbReference>
<reference evidence="3" key="2">
    <citation type="submission" date="2022-10" db="EMBL/GenBank/DDBJ databases">
        <authorList>
            <consortium name="ENA_rothamsted_submissions"/>
            <consortium name="culmorum"/>
            <person name="King R."/>
        </authorList>
    </citation>
    <scope>NUCLEOTIDE SEQUENCE</scope>
</reference>
<dbReference type="InterPro" id="IPR006202">
    <property type="entry name" value="Neur_chan_lig-bd"/>
</dbReference>
<feature type="signal peptide" evidence="1">
    <location>
        <begin position="1"/>
        <end position="21"/>
    </location>
</feature>
<dbReference type="GO" id="GO:0016020">
    <property type="term" value="C:membrane"/>
    <property type="evidence" value="ECO:0007669"/>
    <property type="project" value="InterPro"/>
</dbReference>
<feature type="domain" description="Neurotransmitter-gated ion-channel ligand-binding" evidence="2">
    <location>
        <begin position="31"/>
        <end position="192"/>
    </location>
</feature>
<proteinExistence type="predicted"/>
<evidence type="ECO:0000256" key="1">
    <source>
        <dbReference type="SAM" id="SignalP"/>
    </source>
</evidence>
<dbReference type="InterPro" id="IPR006201">
    <property type="entry name" value="Neur_channel"/>
</dbReference>
<keyword evidence="4" id="KW-1185">Reference proteome</keyword>
<evidence type="ECO:0000313" key="4">
    <source>
        <dbReference type="Proteomes" id="UP001153714"/>
    </source>
</evidence>
<dbReference type="OrthoDB" id="5920062at2759"/>
<dbReference type="EMBL" id="OU893345">
    <property type="protein sequence ID" value="CAG9785361.1"/>
    <property type="molecule type" value="Genomic_DNA"/>
</dbReference>
<accession>A0A9N9QXI4</accession>
<dbReference type="Gene3D" id="2.70.170.10">
    <property type="entry name" value="Neurotransmitter-gated ion-channel ligand-binding domain"/>
    <property type="match status" value="1"/>
</dbReference>
<dbReference type="PANTHER" id="PTHR18945">
    <property type="entry name" value="NEUROTRANSMITTER GATED ION CHANNEL"/>
    <property type="match status" value="1"/>
</dbReference>
<dbReference type="Pfam" id="PF02931">
    <property type="entry name" value="Neur_chan_LBD"/>
    <property type="match status" value="1"/>
</dbReference>
<dbReference type="GO" id="GO:0005230">
    <property type="term" value="F:extracellular ligand-gated monoatomic ion channel activity"/>
    <property type="evidence" value="ECO:0007669"/>
    <property type="project" value="InterPro"/>
</dbReference>
<dbReference type="AlphaFoldDB" id="A0A9N9QXI4"/>
<gene>
    <name evidence="3" type="ORF">DIATSA_LOCUS3400</name>
</gene>
<sequence length="327" mass="35494">MFRSGAAVGLLLLLLHEGADGCNNASALSEQLDRILAEYDRESAPAQPVRVRVVFDLRHAAVRPDDTVHMLADLTLSWQDPRISWNASEWDCTTVLASPDRLWLPSVELLNGAGAGGAQAALNVRVADDGRLVWVQRLDAAVPIELALQDWPVDVQTAVFKFGSRTHLVDELELEISDVTLAVVFEAGEWELVTLKGGLLPLGERSVAAWMVQLRRRAAAHEAAASAVLASAVLLLLAAAALPATARVPLCACASFTATLWCVHDSKPWIKTVLSLTPQPAADSDMVCDGFASTIAFNSSILTWVSGRLRGLFCRSKFPERKRFQCY</sequence>
<name>A0A9N9QXI4_9NEOP</name>
<reference evidence="3" key="1">
    <citation type="submission" date="2021-12" db="EMBL/GenBank/DDBJ databases">
        <authorList>
            <person name="King R."/>
        </authorList>
    </citation>
    <scope>NUCLEOTIDE SEQUENCE</scope>
</reference>
<feature type="chain" id="PRO_5040236078" description="Neurotransmitter-gated ion-channel ligand-binding domain-containing protein" evidence="1">
    <location>
        <begin position="22"/>
        <end position="327"/>
    </location>
</feature>
<evidence type="ECO:0000259" key="2">
    <source>
        <dbReference type="Pfam" id="PF02931"/>
    </source>
</evidence>
<keyword evidence="1" id="KW-0732">Signal</keyword>
<dbReference type="Proteomes" id="UP001153714">
    <property type="component" value="Chromosome 14"/>
</dbReference>
<organism evidence="3 4">
    <name type="scientific">Diatraea saccharalis</name>
    <name type="common">sugarcane borer</name>
    <dbReference type="NCBI Taxonomy" id="40085"/>
    <lineage>
        <taxon>Eukaryota</taxon>
        <taxon>Metazoa</taxon>
        <taxon>Ecdysozoa</taxon>
        <taxon>Arthropoda</taxon>
        <taxon>Hexapoda</taxon>
        <taxon>Insecta</taxon>
        <taxon>Pterygota</taxon>
        <taxon>Neoptera</taxon>
        <taxon>Endopterygota</taxon>
        <taxon>Lepidoptera</taxon>
        <taxon>Glossata</taxon>
        <taxon>Ditrysia</taxon>
        <taxon>Pyraloidea</taxon>
        <taxon>Crambidae</taxon>
        <taxon>Crambinae</taxon>
        <taxon>Diatraea</taxon>
    </lineage>
</organism>
<dbReference type="SUPFAM" id="SSF63712">
    <property type="entry name" value="Nicotinic receptor ligand binding domain-like"/>
    <property type="match status" value="1"/>
</dbReference>
<evidence type="ECO:0000313" key="3">
    <source>
        <dbReference type="EMBL" id="CAG9785361.1"/>
    </source>
</evidence>
<protein>
    <recommendedName>
        <fullName evidence="2">Neurotransmitter-gated ion-channel ligand-binding domain-containing protein</fullName>
    </recommendedName>
</protein>